<evidence type="ECO:0000313" key="2">
    <source>
        <dbReference type="EMBL" id="HGQ77652.1"/>
    </source>
</evidence>
<reference evidence="1 3" key="1">
    <citation type="submission" date="2014-08" db="EMBL/GenBank/DDBJ databases">
        <title>Fervidobacterium pennivorans DYC genome.</title>
        <authorList>
            <person name="Wushke S."/>
        </authorList>
    </citation>
    <scope>NUCLEOTIDE SEQUENCE [LARGE SCALE GENOMIC DNA]</scope>
    <source>
        <strain evidence="1 3">DYC</strain>
    </source>
</reference>
<dbReference type="EMBL" id="DTBH01000148">
    <property type="protein sequence ID" value="HGQ77652.1"/>
    <property type="molecule type" value="Genomic_DNA"/>
</dbReference>
<evidence type="ECO:0000313" key="3">
    <source>
        <dbReference type="Proteomes" id="UP000077096"/>
    </source>
</evidence>
<dbReference type="EMBL" id="CP011393">
    <property type="protein sequence ID" value="ANE41394.1"/>
    <property type="molecule type" value="Genomic_DNA"/>
</dbReference>
<gene>
    <name evidence="2" type="ORF">ENU12_07095</name>
    <name evidence="1" type="ORF">JM64_04950</name>
</gene>
<proteinExistence type="predicted"/>
<dbReference type="Pfam" id="PF06245">
    <property type="entry name" value="DUF1015"/>
    <property type="match status" value="1"/>
</dbReference>
<sequence>MVVRPFKALRPTTEMVSKIAAKPYDVVTEEQAREVAKNNPYTFYKVSRPEINFEYPVDTHDTKVLETGRKHLEWLIENGYMFVEDKPCVYIYQQHWKDHVQTGFFATFSVDEYIENKIKKHELTRKDKEDERALHVKVVKAHTGPVFLMYKSKPEIDNLIFKHATGTPEYDFTDETGVRHIVWVLRDEEEIKKIVDAFKDVEAFYIADGHHRAAAAVRAAIDFRSENPNYTGEEEFNFFLAALFPHNQLKILDYNRVVKDLNGMSEDEFLRKVSEKFEVTPVEGVYKPERKHTIGMYLSGKWYRLEPKSGTYDENDVIASLDVSILQNNLLAPILGIENPRTDKRIDFVGGILGIEELIRLVDSGAFKVAFAMYPTSIDDLLRVSDEGKIMPPKSTWFEPKLKSGIVVHLI</sequence>
<dbReference type="OrthoDB" id="9781616at2"/>
<organism evidence="1 3">
    <name type="scientific">Fervidobacterium pennivorans</name>
    <dbReference type="NCBI Taxonomy" id="93466"/>
    <lineage>
        <taxon>Bacteria</taxon>
        <taxon>Thermotogati</taxon>
        <taxon>Thermotogota</taxon>
        <taxon>Thermotogae</taxon>
        <taxon>Thermotogales</taxon>
        <taxon>Fervidobacteriaceae</taxon>
        <taxon>Fervidobacterium</taxon>
    </lineage>
</organism>
<dbReference type="KEGG" id="fng:JM64_04950"/>
<dbReference type="PANTHER" id="PTHR36454:SF1">
    <property type="entry name" value="DUF1015 DOMAIN-CONTAINING PROTEIN"/>
    <property type="match status" value="1"/>
</dbReference>
<name>A0A172T358_FERPE</name>
<dbReference type="PATRIC" id="fig|93466.3.peg.1053"/>
<reference evidence="2" key="2">
    <citation type="journal article" date="2020" name="mSystems">
        <title>Genome- and Community-Level Interaction Insights into Carbon Utilization and Element Cycling Functions of Hydrothermarchaeota in Hydrothermal Sediment.</title>
        <authorList>
            <person name="Zhou Z."/>
            <person name="Liu Y."/>
            <person name="Xu W."/>
            <person name="Pan J."/>
            <person name="Luo Z.H."/>
            <person name="Li M."/>
        </authorList>
    </citation>
    <scope>NUCLEOTIDE SEQUENCE [LARGE SCALE GENOMIC DNA]</scope>
    <source>
        <strain evidence="2">SpSt-640</strain>
    </source>
</reference>
<dbReference type="PIRSF" id="PIRSF033563">
    <property type="entry name" value="UCP033563"/>
    <property type="match status" value="1"/>
</dbReference>
<dbReference type="AlphaFoldDB" id="A0A172T358"/>
<accession>A0A172T358</accession>
<protein>
    <submittedName>
        <fullName evidence="2">DUF1015 domain-containing protein</fullName>
    </submittedName>
</protein>
<evidence type="ECO:0000313" key="1">
    <source>
        <dbReference type="EMBL" id="ANE41394.1"/>
    </source>
</evidence>
<dbReference type="PANTHER" id="PTHR36454">
    <property type="entry name" value="LMO2823 PROTEIN"/>
    <property type="match status" value="1"/>
</dbReference>
<dbReference type="InterPro" id="IPR008323">
    <property type="entry name" value="UCP033563"/>
</dbReference>
<dbReference type="Proteomes" id="UP000077096">
    <property type="component" value="Chromosome"/>
</dbReference>